<evidence type="ECO:0000256" key="2">
    <source>
        <dbReference type="ARBA" id="ARBA00022741"/>
    </source>
</evidence>
<dbReference type="AlphaFoldDB" id="A0A940X3L6"/>
<name>A0A940X3L6_9GAMM</name>
<keyword evidence="3" id="KW-0418">Kinase</keyword>
<dbReference type="GO" id="GO:0005829">
    <property type="term" value="C:cytosol"/>
    <property type="evidence" value="ECO:0007669"/>
    <property type="project" value="TreeGrafter"/>
</dbReference>
<comment type="caution">
    <text evidence="6">The sequence shown here is derived from an EMBL/GenBank/DDBJ whole genome shotgun (WGS) entry which is preliminary data.</text>
</comment>
<keyword evidence="1 6" id="KW-0808">Transferase</keyword>
<evidence type="ECO:0000256" key="4">
    <source>
        <dbReference type="ARBA" id="ARBA00022840"/>
    </source>
</evidence>
<dbReference type="GO" id="GO:0005524">
    <property type="term" value="F:ATP binding"/>
    <property type="evidence" value="ECO:0007669"/>
    <property type="project" value="UniProtKB-KW"/>
</dbReference>
<dbReference type="InterPro" id="IPR043129">
    <property type="entry name" value="ATPase_NBD"/>
</dbReference>
<dbReference type="InterPro" id="IPR050201">
    <property type="entry name" value="Bacterial_glucokinase"/>
</dbReference>
<keyword evidence="7" id="KW-1185">Reference proteome</keyword>
<evidence type="ECO:0000256" key="5">
    <source>
        <dbReference type="RuleBase" id="RU004046"/>
    </source>
</evidence>
<dbReference type="Gene3D" id="3.40.367.20">
    <property type="match status" value="1"/>
</dbReference>
<evidence type="ECO:0000313" key="6">
    <source>
        <dbReference type="EMBL" id="MBP3983698.1"/>
    </source>
</evidence>
<organism evidence="6 7">
    <name type="scientific">Pseudoxanthomonas helianthi</name>
    <dbReference type="NCBI Taxonomy" id="1453541"/>
    <lineage>
        <taxon>Bacteria</taxon>
        <taxon>Pseudomonadati</taxon>
        <taxon>Pseudomonadota</taxon>
        <taxon>Gammaproteobacteria</taxon>
        <taxon>Lysobacterales</taxon>
        <taxon>Lysobacteraceae</taxon>
        <taxon>Pseudoxanthomonas</taxon>
    </lineage>
</organism>
<dbReference type="Proteomes" id="UP000673447">
    <property type="component" value="Unassembled WGS sequence"/>
</dbReference>
<evidence type="ECO:0000313" key="7">
    <source>
        <dbReference type="Proteomes" id="UP000673447"/>
    </source>
</evidence>
<evidence type="ECO:0000256" key="1">
    <source>
        <dbReference type="ARBA" id="ARBA00022679"/>
    </source>
</evidence>
<accession>A0A940X3L6</accession>
<dbReference type="EC" id="2.7.1.2" evidence="6"/>
<dbReference type="NCBIfam" id="NF009073">
    <property type="entry name" value="PRK12408.1"/>
    <property type="match status" value="1"/>
</dbReference>
<reference evidence="6" key="1">
    <citation type="journal article" date="2016" name="Int. J. Syst. Evol. Microbiol.">
        <title>Pseudoxanthomonas helianthi sp. nov., isolated from roots of Jerusalem artichoke (Helianthus tuberosus).</title>
        <authorList>
            <person name="Kittiwongwattana C."/>
            <person name="Thawai C."/>
        </authorList>
    </citation>
    <scope>NUCLEOTIDE SEQUENCE</scope>
    <source>
        <strain evidence="6">110414</strain>
    </source>
</reference>
<protein>
    <submittedName>
        <fullName evidence="6">Glucokinase</fullName>
        <ecNumber evidence="6">2.7.1.2</ecNumber>
    </submittedName>
</protein>
<dbReference type="CDD" id="cd24008">
    <property type="entry name" value="ASKHA_NBD_GLK"/>
    <property type="match status" value="1"/>
</dbReference>
<dbReference type="Pfam" id="PF02685">
    <property type="entry name" value="Glucokinase"/>
    <property type="match status" value="1"/>
</dbReference>
<dbReference type="GO" id="GO:0006096">
    <property type="term" value="P:glycolytic process"/>
    <property type="evidence" value="ECO:0007669"/>
    <property type="project" value="InterPro"/>
</dbReference>
<reference evidence="6" key="2">
    <citation type="submission" date="2021-03" db="EMBL/GenBank/DDBJ databases">
        <authorList>
            <person name="Cao W."/>
        </authorList>
    </citation>
    <scope>NUCLEOTIDE SEQUENCE</scope>
    <source>
        <strain evidence="6">110414</strain>
    </source>
</reference>
<comment type="similarity">
    <text evidence="5">Belongs to the bacterial glucokinase family.</text>
</comment>
<dbReference type="GO" id="GO:0004340">
    <property type="term" value="F:glucokinase activity"/>
    <property type="evidence" value="ECO:0007669"/>
    <property type="project" value="UniProtKB-EC"/>
</dbReference>
<dbReference type="GO" id="GO:0005536">
    <property type="term" value="F:D-glucose binding"/>
    <property type="evidence" value="ECO:0007669"/>
    <property type="project" value="InterPro"/>
</dbReference>
<sequence>MVVMARPALARSRPSAGEAFVAADVGGTHVRLGLVRADDAGCPLSVSEYRKYQCADYPGLAEIFEAYLRQLPGVAVSRGVIASAGYPLEDGSVISANLPWQLSPAAIRERLGFADLRLVNDFEALAHAVAGFDGEQAIRLAGPAIAPAQGPVLVLGPGTGLGAAVWIPNGARPVVLATEAGQASLAAGNARELALLGQMLRGRSHVSIEHALSGPGLLNLYHAVCALHGSEPALATPNAVTAAALDGHDGAAREALEVFCGLLGSVCGDLALTYGIQGGVYLAGGILPHLGDFLLRSDFAARFLDKGPMREALQRIPVKLVEHGQLGVIGAASWYLGHATDD</sequence>
<dbReference type="EMBL" id="JAGKTC010000001">
    <property type="protein sequence ID" value="MBP3983698.1"/>
    <property type="molecule type" value="Genomic_DNA"/>
</dbReference>
<dbReference type="SUPFAM" id="SSF53067">
    <property type="entry name" value="Actin-like ATPase domain"/>
    <property type="match status" value="1"/>
</dbReference>
<keyword evidence="4" id="KW-0067">ATP-binding</keyword>
<proteinExistence type="inferred from homology"/>
<dbReference type="PANTHER" id="PTHR47690">
    <property type="entry name" value="GLUCOKINASE"/>
    <property type="match status" value="1"/>
</dbReference>
<dbReference type="Gene3D" id="3.30.420.40">
    <property type="match status" value="1"/>
</dbReference>
<evidence type="ECO:0000256" key="3">
    <source>
        <dbReference type="ARBA" id="ARBA00022777"/>
    </source>
</evidence>
<dbReference type="InterPro" id="IPR003836">
    <property type="entry name" value="Glucokinase"/>
</dbReference>
<dbReference type="PANTHER" id="PTHR47690:SF1">
    <property type="entry name" value="GLUCOKINASE"/>
    <property type="match status" value="1"/>
</dbReference>
<gene>
    <name evidence="6" type="ORF">J5837_04595</name>
</gene>
<keyword evidence="2" id="KW-0547">Nucleotide-binding</keyword>